<keyword evidence="7" id="KW-1133">Transmembrane helix</keyword>
<dbReference type="GO" id="GO:0046872">
    <property type="term" value="F:metal ion binding"/>
    <property type="evidence" value="ECO:0007669"/>
    <property type="project" value="UniProtKB-KW"/>
</dbReference>
<protein>
    <submittedName>
        <fullName evidence="9">Peptidase M48, Ste24p</fullName>
    </submittedName>
</protein>
<evidence type="ECO:0000256" key="4">
    <source>
        <dbReference type="ARBA" id="ARBA00022833"/>
    </source>
</evidence>
<evidence type="ECO:0000256" key="5">
    <source>
        <dbReference type="ARBA" id="ARBA00023049"/>
    </source>
</evidence>
<evidence type="ECO:0000256" key="6">
    <source>
        <dbReference type="RuleBase" id="RU003983"/>
    </source>
</evidence>
<dbReference type="EMBL" id="LR134356">
    <property type="protein sequence ID" value="VEG57916.1"/>
    <property type="molecule type" value="Genomic_DNA"/>
</dbReference>
<accession>A0A448IZH1</accession>
<proteinExistence type="inferred from homology"/>
<dbReference type="Pfam" id="PF01435">
    <property type="entry name" value="Peptidase_M48"/>
    <property type="match status" value="1"/>
</dbReference>
<comment type="cofactor">
    <cofactor evidence="6">
        <name>Zn(2+)</name>
        <dbReference type="ChEBI" id="CHEBI:29105"/>
    </cofactor>
    <text evidence="6">Binds 1 zinc ion per subunit.</text>
</comment>
<feature type="transmembrane region" description="Helical" evidence="7">
    <location>
        <begin position="92"/>
        <end position="111"/>
    </location>
</feature>
<dbReference type="InterPro" id="IPR001915">
    <property type="entry name" value="Peptidase_M48"/>
</dbReference>
<dbReference type="RefSeq" id="WP_048633637.1">
    <property type="nucleotide sequence ID" value="NZ_CVQQ01000012.1"/>
</dbReference>
<dbReference type="KEGG" id="mauu:NCTC10437_04938"/>
<dbReference type="CDD" id="cd07326">
    <property type="entry name" value="M56_BlaR1_MecR1_like"/>
    <property type="match status" value="1"/>
</dbReference>
<keyword evidence="1 6" id="KW-0645">Protease</keyword>
<dbReference type="InterPro" id="IPR052173">
    <property type="entry name" value="Beta-lactam_resp_regulator"/>
</dbReference>
<evidence type="ECO:0000256" key="2">
    <source>
        <dbReference type="ARBA" id="ARBA00022723"/>
    </source>
</evidence>
<feature type="transmembrane region" description="Helical" evidence="7">
    <location>
        <begin position="36"/>
        <end position="58"/>
    </location>
</feature>
<dbReference type="OrthoDB" id="9785340at2"/>
<evidence type="ECO:0000259" key="8">
    <source>
        <dbReference type="Pfam" id="PF01435"/>
    </source>
</evidence>
<keyword evidence="7" id="KW-0812">Transmembrane</keyword>
<keyword evidence="7" id="KW-0472">Membrane</keyword>
<dbReference type="GO" id="GO:0004222">
    <property type="term" value="F:metalloendopeptidase activity"/>
    <property type="evidence" value="ECO:0007669"/>
    <property type="project" value="InterPro"/>
</dbReference>
<reference evidence="9 10" key="1">
    <citation type="submission" date="2018-12" db="EMBL/GenBank/DDBJ databases">
        <authorList>
            <consortium name="Pathogen Informatics"/>
        </authorList>
    </citation>
    <scope>NUCLEOTIDE SEQUENCE [LARGE SCALE GENOMIC DNA]</scope>
    <source>
        <strain evidence="9 10">NCTC10437</strain>
    </source>
</reference>
<feature type="domain" description="Peptidase M48" evidence="8">
    <location>
        <begin position="129"/>
        <end position="198"/>
    </location>
</feature>
<dbReference type="PANTHER" id="PTHR34978">
    <property type="entry name" value="POSSIBLE SENSOR-TRANSDUCER PROTEIN BLAR"/>
    <property type="match status" value="1"/>
</dbReference>
<keyword evidence="3 6" id="KW-0378">Hydrolase</keyword>
<evidence type="ECO:0000256" key="3">
    <source>
        <dbReference type="ARBA" id="ARBA00022801"/>
    </source>
</evidence>
<name>A0A448IZH1_MYCAU</name>
<evidence type="ECO:0000313" key="10">
    <source>
        <dbReference type="Proteomes" id="UP000279306"/>
    </source>
</evidence>
<gene>
    <name evidence="9" type="ORF">NCTC10437_04938</name>
</gene>
<sequence length="306" mass="31824">MTAALCLLGYSAALVWFAPAALRHVTRRGLSPRLAVTVWLATIAVAVGGWTVGFAGILRDVLSHHPVHPVLGLCTDAVLALHHLGWGGDVALAAIGLCCGAVSFIMVRRIVNALQRLWRRSVEHAHAAYILGSPTHRPDVVMVRTNHAAAYCVAGRPDAIVVTSGAVQALSEPELAAVLDHERAHLAGRHPQLMMLLRAFAASLPALPLFPAAVAAVGRLVEMCADDSAARRHGRGPLLGGLVALADPAHTGGPALAAADTAVVARAERLAAPPRRGPLVREQVLLSAILAALVLSPVGLALICHA</sequence>
<dbReference type="Gene3D" id="3.30.2010.10">
    <property type="entry name" value="Metalloproteases ('zincins'), catalytic domain"/>
    <property type="match status" value="1"/>
</dbReference>
<keyword evidence="2" id="KW-0479">Metal-binding</keyword>
<dbReference type="STRING" id="1791.GCA_001049355_03787"/>
<dbReference type="GO" id="GO:0006508">
    <property type="term" value="P:proteolysis"/>
    <property type="evidence" value="ECO:0007669"/>
    <property type="project" value="UniProtKB-KW"/>
</dbReference>
<dbReference type="PANTHER" id="PTHR34978:SF3">
    <property type="entry name" value="SLR0241 PROTEIN"/>
    <property type="match status" value="1"/>
</dbReference>
<keyword evidence="4 6" id="KW-0862">Zinc</keyword>
<dbReference type="Proteomes" id="UP000279306">
    <property type="component" value="Chromosome"/>
</dbReference>
<evidence type="ECO:0000313" key="9">
    <source>
        <dbReference type="EMBL" id="VEG57916.1"/>
    </source>
</evidence>
<keyword evidence="5 6" id="KW-0482">Metalloprotease</keyword>
<evidence type="ECO:0000256" key="1">
    <source>
        <dbReference type="ARBA" id="ARBA00022670"/>
    </source>
</evidence>
<evidence type="ECO:0000256" key="7">
    <source>
        <dbReference type="SAM" id="Phobius"/>
    </source>
</evidence>
<comment type="similarity">
    <text evidence="6">Belongs to the peptidase M48 family.</text>
</comment>
<organism evidence="9 10">
    <name type="scientific">Mycolicibacterium aurum</name>
    <name type="common">Mycobacterium aurum</name>
    <dbReference type="NCBI Taxonomy" id="1791"/>
    <lineage>
        <taxon>Bacteria</taxon>
        <taxon>Bacillati</taxon>
        <taxon>Actinomycetota</taxon>
        <taxon>Actinomycetes</taxon>
        <taxon>Mycobacteriales</taxon>
        <taxon>Mycobacteriaceae</taxon>
        <taxon>Mycolicibacterium</taxon>
    </lineage>
</organism>
<dbReference type="AlphaFoldDB" id="A0A448IZH1"/>
<keyword evidence="10" id="KW-1185">Reference proteome</keyword>
<feature type="transmembrane region" description="Helical" evidence="7">
    <location>
        <begin position="284"/>
        <end position="304"/>
    </location>
</feature>